<proteinExistence type="predicted"/>
<gene>
    <name evidence="1" type="ORF">KDAU_42900</name>
</gene>
<evidence type="ECO:0000313" key="1">
    <source>
        <dbReference type="EMBL" id="GCE06961.1"/>
    </source>
</evidence>
<name>A0A401ZJC8_9CHLR</name>
<dbReference type="EMBL" id="BIFQ01000001">
    <property type="protein sequence ID" value="GCE06961.1"/>
    <property type="molecule type" value="Genomic_DNA"/>
</dbReference>
<comment type="caution">
    <text evidence="1">The sequence shown here is derived from an EMBL/GenBank/DDBJ whole genome shotgun (WGS) entry which is preliminary data.</text>
</comment>
<evidence type="ECO:0000313" key="2">
    <source>
        <dbReference type="Proteomes" id="UP000287224"/>
    </source>
</evidence>
<keyword evidence="2" id="KW-1185">Reference proteome</keyword>
<dbReference type="Proteomes" id="UP000287224">
    <property type="component" value="Unassembled WGS sequence"/>
</dbReference>
<sequence length="47" mass="5082">MPLEDLQDLAGPFHQRGQQGLWDLAVQPDPEGLADLVVQEVQEGLAG</sequence>
<accession>A0A401ZJC8</accession>
<organism evidence="1 2">
    <name type="scientific">Dictyobacter aurantiacus</name>
    <dbReference type="NCBI Taxonomy" id="1936993"/>
    <lineage>
        <taxon>Bacteria</taxon>
        <taxon>Bacillati</taxon>
        <taxon>Chloroflexota</taxon>
        <taxon>Ktedonobacteria</taxon>
        <taxon>Ktedonobacterales</taxon>
        <taxon>Dictyobacteraceae</taxon>
        <taxon>Dictyobacter</taxon>
    </lineage>
</organism>
<protein>
    <submittedName>
        <fullName evidence="1">Uncharacterized protein</fullName>
    </submittedName>
</protein>
<dbReference type="AlphaFoldDB" id="A0A401ZJC8"/>
<reference evidence="2" key="1">
    <citation type="submission" date="2018-12" db="EMBL/GenBank/DDBJ databases">
        <title>Tengunoibacter tsumagoiensis gen. nov., sp. nov., Dictyobacter kobayashii sp. nov., D. alpinus sp. nov., and D. joshuensis sp. nov. and description of Dictyobacteraceae fam. nov. within the order Ktedonobacterales isolated from Tengu-no-mugimeshi.</title>
        <authorList>
            <person name="Wang C.M."/>
            <person name="Zheng Y."/>
            <person name="Sakai Y."/>
            <person name="Toyoda A."/>
            <person name="Minakuchi Y."/>
            <person name="Abe K."/>
            <person name="Yokota A."/>
            <person name="Yabe S."/>
        </authorList>
    </citation>
    <scope>NUCLEOTIDE SEQUENCE [LARGE SCALE GENOMIC DNA]</scope>
    <source>
        <strain evidence="2">S-27</strain>
    </source>
</reference>